<evidence type="ECO:0000313" key="1">
    <source>
        <dbReference type="EMBL" id="AGA30938.1"/>
    </source>
</evidence>
<sequence length="65" mass="7636">MIRKGIQGIDFRIRQRFQKERNVIVREISKSLPDPVTEAYPDAIVVKLQRRRVPGPWRPANDRAP</sequence>
<organism evidence="1 2">
    <name type="scientific">Singulisphaera acidiphila (strain ATCC BAA-1392 / DSM 18658 / VKM B-2454 / MOB10)</name>
    <dbReference type="NCBI Taxonomy" id="886293"/>
    <lineage>
        <taxon>Bacteria</taxon>
        <taxon>Pseudomonadati</taxon>
        <taxon>Planctomycetota</taxon>
        <taxon>Planctomycetia</taxon>
        <taxon>Isosphaerales</taxon>
        <taxon>Isosphaeraceae</taxon>
        <taxon>Singulisphaera</taxon>
    </lineage>
</organism>
<evidence type="ECO:0000313" key="2">
    <source>
        <dbReference type="Proteomes" id="UP000010798"/>
    </source>
</evidence>
<dbReference type="AlphaFoldDB" id="L0DQ21"/>
<keyword evidence="2" id="KW-1185">Reference proteome</keyword>
<protein>
    <submittedName>
        <fullName evidence="1">Uncharacterized protein</fullName>
    </submittedName>
</protein>
<accession>L0DQ21</accession>
<dbReference type="KEGG" id="saci:Sinac_6878"/>
<gene>
    <name evidence="1" type="ordered locus">Sinac_6878</name>
</gene>
<proteinExistence type="predicted"/>
<dbReference type="HOGENOM" id="CLU_2847484_0_0_0"/>
<dbReference type="Proteomes" id="UP000010798">
    <property type="component" value="Chromosome"/>
</dbReference>
<dbReference type="EMBL" id="CP003364">
    <property type="protein sequence ID" value="AGA30938.1"/>
    <property type="molecule type" value="Genomic_DNA"/>
</dbReference>
<name>L0DQ21_SINAD</name>
<reference evidence="1 2" key="1">
    <citation type="submission" date="2012-02" db="EMBL/GenBank/DDBJ databases">
        <title>Complete sequence of chromosome of Singulisphaera acidiphila DSM 18658.</title>
        <authorList>
            <consortium name="US DOE Joint Genome Institute (JGI-PGF)"/>
            <person name="Lucas S."/>
            <person name="Copeland A."/>
            <person name="Lapidus A."/>
            <person name="Glavina del Rio T."/>
            <person name="Dalin E."/>
            <person name="Tice H."/>
            <person name="Bruce D."/>
            <person name="Goodwin L."/>
            <person name="Pitluck S."/>
            <person name="Peters L."/>
            <person name="Ovchinnikova G."/>
            <person name="Chertkov O."/>
            <person name="Kyrpides N."/>
            <person name="Mavromatis K."/>
            <person name="Ivanova N."/>
            <person name="Brettin T."/>
            <person name="Detter J.C."/>
            <person name="Han C."/>
            <person name="Larimer F."/>
            <person name="Land M."/>
            <person name="Hauser L."/>
            <person name="Markowitz V."/>
            <person name="Cheng J.-F."/>
            <person name="Hugenholtz P."/>
            <person name="Woyke T."/>
            <person name="Wu D."/>
            <person name="Tindall B."/>
            <person name="Pomrenke H."/>
            <person name="Brambilla E."/>
            <person name="Klenk H.-P."/>
            <person name="Eisen J.A."/>
        </authorList>
    </citation>
    <scope>NUCLEOTIDE SEQUENCE [LARGE SCALE GENOMIC DNA]</scope>
    <source>
        <strain evidence="2">ATCC BAA-1392 / DSM 18658 / VKM B-2454 / MOB10</strain>
    </source>
</reference>